<evidence type="ECO:0000313" key="1">
    <source>
        <dbReference type="EMBL" id="NHN28193.1"/>
    </source>
</evidence>
<name>A0ABX0IWW1_9FLAO</name>
<dbReference type="Proteomes" id="UP000817854">
    <property type="component" value="Unassembled WGS sequence"/>
</dbReference>
<proteinExistence type="predicted"/>
<accession>A0ABX0IWW1</accession>
<dbReference type="EMBL" id="VEVQ02000054">
    <property type="protein sequence ID" value="NHN28193.1"/>
    <property type="molecule type" value="Genomic_DNA"/>
</dbReference>
<gene>
    <name evidence="1" type="ORF">FIA58_021185</name>
</gene>
<keyword evidence="2" id="KW-1185">Reference proteome</keyword>
<dbReference type="RefSeq" id="WP_165928977.1">
    <property type="nucleotide sequence ID" value="NZ_VEVQ02000054.1"/>
</dbReference>
<organism evidence="1 2">
    <name type="scientific">Flavobacterium jejuense</name>
    <dbReference type="NCBI Taxonomy" id="1544455"/>
    <lineage>
        <taxon>Bacteria</taxon>
        <taxon>Pseudomonadati</taxon>
        <taxon>Bacteroidota</taxon>
        <taxon>Flavobacteriia</taxon>
        <taxon>Flavobacteriales</taxon>
        <taxon>Flavobacteriaceae</taxon>
        <taxon>Flavobacterium</taxon>
    </lineage>
</organism>
<sequence length="132" mass="13808">QPSDLYACDDISNDGFEIFDLTSQSATVLGTNNPSNYTVSYYTSQAGADDGTGTIDPASPDTAFNGTNQVIYVRVEDNSDPTVYATTTFNLVVNSTPLADSPADITVCDSYVLPALTVGNYYTGSGGTGSML</sequence>
<comment type="caution">
    <text evidence="1">The sequence shown here is derived from an EMBL/GenBank/DDBJ whole genome shotgun (WGS) entry which is preliminary data.</text>
</comment>
<protein>
    <recommendedName>
        <fullName evidence="3">RapA2 cadherin-like domain-containing protein</fullName>
    </recommendedName>
</protein>
<reference evidence="1" key="2">
    <citation type="submission" date="2020-02" db="EMBL/GenBank/DDBJ databases">
        <title>Flavobacterium profundi sp. nov., isolated from a deep-sea seamount.</title>
        <authorList>
            <person name="Zhang D.-C."/>
        </authorList>
    </citation>
    <scope>NUCLEOTIDE SEQUENCE</scope>
    <source>
        <strain evidence="1">EC11</strain>
    </source>
</reference>
<feature type="non-terminal residue" evidence="1">
    <location>
        <position position="132"/>
    </location>
</feature>
<evidence type="ECO:0008006" key="3">
    <source>
        <dbReference type="Google" id="ProtNLM"/>
    </source>
</evidence>
<evidence type="ECO:0000313" key="2">
    <source>
        <dbReference type="Proteomes" id="UP000817854"/>
    </source>
</evidence>
<reference evidence="1" key="1">
    <citation type="submission" date="2019-05" db="EMBL/GenBank/DDBJ databases">
        <authorList>
            <person name="Lianzixin W."/>
        </authorList>
    </citation>
    <scope>NUCLEOTIDE SEQUENCE</scope>
    <source>
        <strain evidence="1">EC11</strain>
    </source>
</reference>
<feature type="non-terminal residue" evidence="1">
    <location>
        <position position="1"/>
    </location>
</feature>